<reference evidence="7 8" key="1">
    <citation type="submission" date="2013-11" db="EMBL/GenBank/DDBJ databases">
        <title>Genome sequencing of Stegodyphus mimosarum.</title>
        <authorList>
            <person name="Bechsgaard J."/>
        </authorList>
    </citation>
    <scope>NUCLEOTIDE SEQUENCE [LARGE SCALE GENOMIC DNA]</scope>
</reference>
<name>A0A087U4F6_STEMI</name>
<dbReference type="InterPro" id="IPR052224">
    <property type="entry name" value="THAP_domain_protein"/>
</dbReference>
<keyword evidence="8" id="KW-1185">Reference proteome</keyword>
<accession>A0A087U4F6</accession>
<dbReference type="SMART" id="SM00692">
    <property type="entry name" value="DM3"/>
    <property type="match status" value="1"/>
</dbReference>
<dbReference type="STRING" id="407821.A0A087U4F6"/>
<dbReference type="AlphaFoldDB" id="A0A087U4F6"/>
<dbReference type="PANTHER" id="PTHR46927:SF3">
    <property type="entry name" value="THAP-TYPE DOMAIN-CONTAINING PROTEIN"/>
    <property type="match status" value="1"/>
</dbReference>
<keyword evidence="1" id="KW-0479">Metal-binding</keyword>
<evidence type="ECO:0000256" key="3">
    <source>
        <dbReference type="ARBA" id="ARBA00022833"/>
    </source>
</evidence>
<dbReference type="Pfam" id="PF05485">
    <property type="entry name" value="THAP"/>
    <property type="match status" value="1"/>
</dbReference>
<feature type="domain" description="THAP-type" evidence="6">
    <location>
        <begin position="1"/>
        <end position="60"/>
    </location>
</feature>
<dbReference type="EMBL" id="KK118105">
    <property type="protein sequence ID" value="KFM72245.1"/>
    <property type="molecule type" value="Genomic_DNA"/>
</dbReference>
<dbReference type="InterPro" id="IPR038441">
    <property type="entry name" value="THAP_Znf_sf"/>
</dbReference>
<dbReference type="GO" id="GO:0003677">
    <property type="term" value="F:DNA binding"/>
    <property type="evidence" value="ECO:0007669"/>
    <property type="project" value="UniProtKB-UniRule"/>
</dbReference>
<dbReference type="GO" id="GO:0008270">
    <property type="term" value="F:zinc ion binding"/>
    <property type="evidence" value="ECO:0007669"/>
    <property type="project" value="UniProtKB-KW"/>
</dbReference>
<protein>
    <submittedName>
        <fullName evidence="7">THAP domain-containing protein 1</fullName>
    </submittedName>
</protein>
<dbReference type="Gene3D" id="6.20.210.20">
    <property type="entry name" value="THAP domain"/>
    <property type="match status" value="1"/>
</dbReference>
<sequence>NKFPFPNKERLNKWVSSLHRKDFVPTAYSFICSKHFTPDYFYEKHMSRKILKENAVPTIFDSPEHLK</sequence>
<dbReference type="Proteomes" id="UP000054359">
    <property type="component" value="Unassembled WGS sequence"/>
</dbReference>
<dbReference type="InterPro" id="IPR006612">
    <property type="entry name" value="THAP_Znf"/>
</dbReference>
<keyword evidence="3" id="KW-0862">Zinc</keyword>
<organism evidence="7 8">
    <name type="scientific">Stegodyphus mimosarum</name>
    <name type="common">African social velvet spider</name>
    <dbReference type="NCBI Taxonomy" id="407821"/>
    <lineage>
        <taxon>Eukaryota</taxon>
        <taxon>Metazoa</taxon>
        <taxon>Ecdysozoa</taxon>
        <taxon>Arthropoda</taxon>
        <taxon>Chelicerata</taxon>
        <taxon>Arachnida</taxon>
        <taxon>Araneae</taxon>
        <taxon>Araneomorphae</taxon>
        <taxon>Entelegynae</taxon>
        <taxon>Eresoidea</taxon>
        <taxon>Eresidae</taxon>
        <taxon>Stegodyphus</taxon>
    </lineage>
</organism>
<dbReference type="OrthoDB" id="6604432at2759"/>
<evidence type="ECO:0000256" key="1">
    <source>
        <dbReference type="ARBA" id="ARBA00022723"/>
    </source>
</evidence>
<proteinExistence type="predicted"/>
<evidence type="ECO:0000313" key="8">
    <source>
        <dbReference type="Proteomes" id="UP000054359"/>
    </source>
</evidence>
<dbReference type="PANTHER" id="PTHR46927">
    <property type="entry name" value="AGAP005574-PA"/>
    <property type="match status" value="1"/>
</dbReference>
<dbReference type="SMART" id="SM00980">
    <property type="entry name" value="THAP"/>
    <property type="match status" value="1"/>
</dbReference>
<dbReference type="OMA" id="QRENFIP"/>
<evidence type="ECO:0000256" key="4">
    <source>
        <dbReference type="ARBA" id="ARBA00023125"/>
    </source>
</evidence>
<keyword evidence="2 5" id="KW-0863">Zinc-finger</keyword>
<evidence type="ECO:0000256" key="5">
    <source>
        <dbReference type="PROSITE-ProRule" id="PRU00309"/>
    </source>
</evidence>
<feature type="non-terminal residue" evidence="7">
    <location>
        <position position="67"/>
    </location>
</feature>
<dbReference type="SUPFAM" id="SSF57716">
    <property type="entry name" value="Glucocorticoid receptor-like (DNA-binding domain)"/>
    <property type="match status" value="1"/>
</dbReference>
<feature type="non-terminal residue" evidence="7">
    <location>
        <position position="1"/>
    </location>
</feature>
<evidence type="ECO:0000256" key="2">
    <source>
        <dbReference type="ARBA" id="ARBA00022771"/>
    </source>
</evidence>
<dbReference type="PROSITE" id="PS50950">
    <property type="entry name" value="ZF_THAP"/>
    <property type="match status" value="1"/>
</dbReference>
<keyword evidence="4 5" id="KW-0238">DNA-binding</keyword>
<evidence type="ECO:0000313" key="7">
    <source>
        <dbReference type="EMBL" id="KFM72245.1"/>
    </source>
</evidence>
<evidence type="ECO:0000259" key="6">
    <source>
        <dbReference type="PROSITE" id="PS50950"/>
    </source>
</evidence>
<gene>
    <name evidence="7" type="ORF">X975_00611</name>
</gene>